<evidence type="ECO:0000256" key="2">
    <source>
        <dbReference type="SAM" id="Phobius"/>
    </source>
</evidence>
<feature type="transmembrane region" description="Helical" evidence="2">
    <location>
        <begin position="262"/>
        <end position="285"/>
    </location>
</feature>
<evidence type="ECO:0000256" key="1">
    <source>
        <dbReference type="SAM" id="MobiDB-lite"/>
    </source>
</evidence>
<keyword evidence="2" id="KW-0812">Transmembrane</keyword>
<reference evidence="3 4" key="1">
    <citation type="submission" date="2017-11" db="EMBL/GenBank/DDBJ databases">
        <title>De-novo sequencing of pomegranate (Punica granatum L.) genome.</title>
        <authorList>
            <person name="Akparov Z."/>
            <person name="Amiraslanov A."/>
            <person name="Hajiyeva S."/>
            <person name="Abbasov M."/>
            <person name="Kaur K."/>
            <person name="Hamwieh A."/>
            <person name="Solovyev V."/>
            <person name="Salamov A."/>
            <person name="Braich B."/>
            <person name="Kosarev P."/>
            <person name="Mahmoud A."/>
            <person name="Hajiyev E."/>
            <person name="Babayeva S."/>
            <person name="Izzatullayeva V."/>
            <person name="Mammadov A."/>
            <person name="Mammadov A."/>
            <person name="Sharifova S."/>
            <person name="Ojaghi J."/>
            <person name="Eynullazada K."/>
            <person name="Bayramov B."/>
            <person name="Abdulazimova A."/>
            <person name="Shahmuradov I."/>
        </authorList>
    </citation>
    <scope>NUCLEOTIDE SEQUENCE [LARGE SCALE GENOMIC DNA]</scope>
    <source>
        <strain evidence="4">cv. AG2017</strain>
        <tissue evidence="3">Leaf</tissue>
    </source>
</reference>
<name>A0A2I0L0I2_PUNGR</name>
<keyword evidence="2" id="KW-1133">Transmembrane helix</keyword>
<dbReference type="EMBL" id="PGOL01000239">
    <property type="protein sequence ID" value="PKI74113.1"/>
    <property type="molecule type" value="Genomic_DNA"/>
</dbReference>
<dbReference type="Proteomes" id="UP000233551">
    <property type="component" value="Unassembled WGS sequence"/>
</dbReference>
<feature type="transmembrane region" description="Helical" evidence="2">
    <location>
        <begin position="200"/>
        <end position="223"/>
    </location>
</feature>
<gene>
    <name evidence="3" type="ORF">CRG98_005492</name>
</gene>
<evidence type="ECO:0000313" key="4">
    <source>
        <dbReference type="Proteomes" id="UP000233551"/>
    </source>
</evidence>
<organism evidence="3 4">
    <name type="scientific">Punica granatum</name>
    <name type="common">Pomegranate</name>
    <dbReference type="NCBI Taxonomy" id="22663"/>
    <lineage>
        <taxon>Eukaryota</taxon>
        <taxon>Viridiplantae</taxon>
        <taxon>Streptophyta</taxon>
        <taxon>Embryophyta</taxon>
        <taxon>Tracheophyta</taxon>
        <taxon>Spermatophyta</taxon>
        <taxon>Magnoliopsida</taxon>
        <taxon>eudicotyledons</taxon>
        <taxon>Gunneridae</taxon>
        <taxon>Pentapetalae</taxon>
        <taxon>rosids</taxon>
        <taxon>malvids</taxon>
        <taxon>Myrtales</taxon>
        <taxon>Lythraceae</taxon>
        <taxon>Punica</taxon>
    </lineage>
</organism>
<dbReference type="AlphaFoldDB" id="A0A2I0L0I2"/>
<feature type="transmembrane region" description="Helical" evidence="2">
    <location>
        <begin position="235"/>
        <end position="256"/>
    </location>
</feature>
<feature type="region of interest" description="Disordered" evidence="1">
    <location>
        <begin position="79"/>
        <end position="99"/>
    </location>
</feature>
<comment type="caution">
    <text evidence="3">The sequence shown here is derived from an EMBL/GenBank/DDBJ whole genome shotgun (WGS) entry which is preliminary data.</text>
</comment>
<feature type="compositionally biased region" description="Polar residues" evidence="1">
    <location>
        <begin position="88"/>
        <end position="99"/>
    </location>
</feature>
<accession>A0A2I0L0I2</accession>
<evidence type="ECO:0000313" key="3">
    <source>
        <dbReference type="EMBL" id="PKI74113.1"/>
    </source>
</evidence>
<sequence length="393" mass="44009">MLPKLALFSLSLHNSKTGHSHPSIGYYKAKILDISFRESSHNTLEIARPRITGTTNTGTTADSDSRSFEVRRHSTLELESHITRPGHPQQTGNRPNNGTSLRQINAFTAAYLMLLSNKFLIVRQMAIDANHRFPTAHPRYLLLSGLRVQYFESIFTAFRTSRPHLLLFGLRVHIYCFSDFAFTFTAFWTPIPRTSRPHLLLSTGFALVILLLSMGFGLALYSFPRASASHFTASTDFGLVILQLSTGFGLALTAFHGLRPSILLLSTGFGLVILLLSTGFGLALYSFPRASASHFIAFHGLRPSNFTAFHGFRPRTYSFPRASTSHFTTFHGLRPRTLQLSTGFGLALYCFPRASPWYFTTFHGPRPEDFRPKLGTLFTIEKSEANVRAQSHE</sequence>
<keyword evidence="2" id="KW-0472">Membrane</keyword>
<protein>
    <submittedName>
        <fullName evidence="3">Uncharacterized protein</fullName>
    </submittedName>
</protein>
<keyword evidence="4" id="KW-1185">Reference proteome</keyword>
<proteinExistence type="predicted"/>
<feature type="transmembrane region" description="Helical" evidence="2">
    <location>
        <begin position="165"/>
        <end position="188"/>
    </location>
</feature>